<evidence type="ECO:0000313" key="3">
    <source>
        <dbReference type="Proteomes" id="UP000298213"/>
    </source>
</evidence>
<sequence length="595" mass="64330">MLDLLKAEWLRFRALAATVALLHLGVIAFYGRMVDLLQQPPMIVQAVAAAYALAGLLLGLYQMGSYRRPNRWLNLLHRPLPPARIALALAGAGALLLTVALVLPMLIMLAGQEWMSARVVDVRHWLLPLAALLSAMAGYLAGAYAMVGVRRYAPLVLILPAMLPFSNAVGIGAIAIQVLVVAWLLYLLVTAFRPDPGRIPERPLPLILTALPVQLALYLVLLTAGDILFQLGWIMSGTHPLNSVPPRGGLVEASRAEGPDLVVAGLAASRSPEAPLWREQVSISDAFRIQPGFDQLPVRGELTNSVPIEFEDEEHQVHWTFSHDSMRFEGRGTIDGAPRGSLGLGESGARFQRPPVSLGEGVMVDAGRLVRFDPEIGRIVRRLALPAGETIAAAPVPVGDAVAILSDKALYLYDAQVLEEGDAAFPARWRAPLPGPIGDLERADIVELLDAHLVSFAYGRGNPDGAAAPFQTILRVDSQGRAIAVGARPLKSDFPLLSRFRDRWLSPAMNMVRHAMLNLFAPRTPLTAAASAPTPPSIWALALALCLGSLTAAWWWTRRVALPGRERVGWTLAAGAIGLPALISLWLFHPRRQAE</sequence>
<comment type="caution">
    <text evidence="2">The sequence shown here is derived from an EMBL/GenBank/DDBJ whole genome shotgun (WGS) entry which is preliminary data.</text>
</comment>
<keyword evidence="1" id="KW-0472">Membrane</keyword>
<evidence type="ECO:0000313" key="2">
    <source>
        <dbReference type="EMBL" id="TFI57825.1"/>
    </source>
</evidence>
<name>A0A4Y8ZRS3_9SPHN</name>
<feature type="transmembrane region" description="Helical" evidence="1">
    <location>
        <begin position="204"/>
        <end position="229"/>
    </location>
</feature>
<dbReference type="EMBL" id="SPDV01000023">
    <property type="protein sequence ID" value="TFI57825.1"/>
    <property type="molecule type" value="Genomic_DNA"/>
</dbReference>
<proteinExistence type="predicted"/>
<evidence type="ECO:0000256" key="1">
    <source>
        <dbReference type="SAM" id="Phobius"/>
    </source>
</evidence>
<feature type="transmembrane region" description="Helical" evidence="1">
    <location>
        <begin position="85"/>
        <end position="110"/>
    </location>
</feature>
<feature type="transmembrane region" description="Helical" evidence="1">
    <location>
        <begin position="168"/>
        <end position="192"/>
    </location>
</feature>
<reference evidence="2 3" key="1">
    <citation type="submission" date="2019-03" db="EMBL/GenBank/DDBJ databases">
        <title>Genome sequence of Sphingomonas sp. 17J27-24.</title>
        <authorList>
            <person name="Kim M."/>
            <person name="Maeng S."/>
            <person name="Sathiyaraj S."/>
        </authorList>
    </citation>
    <scope>NUCLEOTIDE SEQUENCE [LARGE SCALE GENOMIC DNA]</scope>
    <source>
        <strain evidence="2 3">17J27-24</strain>
    </source>
</reference>
<keyword evidence="3" id="KW-1185">Reference proteome</keyword>
<accession>A0A4Y8ZRS3</accession>
<dbReference type="OrthoDB" id="6398376at2"/>
<dbReference type="Proteomes" id="UP000298213">
    <property type="component" value="Unassembled WGS sequence"/>
</dbReference>
<feature type="transmembrane region" description="Helical" evidence="1">
    <location>
        <begin position="42"/>
        <end position="64"/>
    </location>
</feature>
<feature type="transmembrane region" description="Helical" evidence="1">
    <location>
        <begin position="125"/>
        <end position="147"/>
    </location>
</feature>
<feature type="transmembrane region" description="Helical" evidence="1">
    <location>
        <begin position="12"/>
        <end position="30"/>
    </location>
</feature>
<protein>
    <submittedName>
        <fullName evidence="2">Uncharacterized protein</fullName>
    </submittedName>
</protein>
<organism evidence="2 3">
    <name type="scientific">Sphingomonas parva</name>
    <dbReference type="NCBI Taxonomy" id="2555898"/>
    <lineage>
        <taxon>Bacteria</taxon>
        <taxon>Pseudomonadati</taxon>
        <taxon>Pseudomonadota</taxon>
        <taxon>Alphaproteobacteria</taxon>
        <taxon>Sphingomonadales</taxon>
        <taxon>Sphingomonadaceae</taxon>
        <taxon>Sphingomonas</taxon>
    </lineage>
</organism>
<keyword evidence="1" id="KW-1133">Transmembrane helix</keyword>
<feature type="transmembrane region" description="Helical" evidence="1">
    <location>
        <begin position="538"/>
        <end position="556"/>
    </location>
</feature>
<dbReference type="RefSeq" id="WP_135087471.1">
    <property type="nucleotide sequence ID" value="NZ_SPDV01000023.1"/>
</dbReference>
<dbReference type="AlphaFoldDB" id="A0A4Y8ZRS3"/>
<feature type="transmembrane region" description="Helical" evidence="1">
    <location>
        <begin position="568"/>
        <end position="588"/>
    </location>
</feature>
<gene>
    <name evidence="2" type="ORF">E2493_13060</name>
</gene>
<keyword evidence="1" id="KW-0812">Transmembrane</keyword>